<evidence type="ECO:0000256" key="5">
    <source>
        <dbReference type="ARBA" id="ARBA00022692"/>
    </source>
</evidence>
<feature type="region of interest" description="Disordered" evidence="8">
    <location>
        <begin position="134"/>
        <end position="156"/>
    </location>
</feature>
<keyword evidence="7 9" id="KW-0472">Membrane</keyword>
<feature type="transmembrane region" description="Helical" evidence="9">
    <location>
        <begin position="112"/>
        <end position="129"/>
    </location>
</feature>
<keyword evidence="5 9" id="KW-0812">Transmembrane</keyword>
<dbReference type="PANTHER" id="PTHR33908">
    <property type="entry name" value="MANNOSYLTRANSFERASE YKCB-RELATED"/>
    <property type="match status" value="1"/>
</dbReference>
<dbReference type="AlphaFoldDB" id="A0A7W7DCU8"/>
<protein>
    <submittedName>
        <fullName evidence="10">4-amino-4-deoxy-L-arabinose transferase-like glycosyltransferase</fullName>
    </submittedName>
</protein>
<dbReference type="InterPro" id="IPR050297">
    <property type="entry name" value="LipidA_mod_glycosyltrf_83"/>
</dbReference>
<organism evidence="10 11">
    <name type="scientific">Sphaerisporangium siamense</name>
    <dbReference type="NCBI Taxonomy" id="795645"/>
    <lineage>
        <taxon>Bacteria</taxon>
        <taxon>Bacillati</taxon>
        <taxon>Actinomycetota</taxon>
        <taxon>Actinomycetes</taxon>
        <taxon>Streptosporangiales</taxon>
        <taxon>Streptosporangiaceae</taxon>
        <taxon>Sphaerisporangium</taxon>
    </lineage>
</organism>
<gene>
    <name evidence="10" type="ORF">BJ982_004597</name>
</gene>
<evidence type="ECO:0000313" key="10">
    <source>
        <dbReference type="EMBL" id="MBB4703053.1"/>
    </source>
</evidence>
<evidence type="ECO:0000256" key="1">
    <source>
        <dbReference type="ARBA" id="ARBA00004651"/>
    </source>
</evidence>
<comment type="caution">
    <text evidence="10">The sequence shown here is derived from an EMBL/GenBank/DDBJ whole genome shotgun (WGS) entry which is preliminary data.</text>
</comment>
<comment type="subcellular location">
    <subcellularLocation>
        <location evidence="1">Cell membrane</location>
        <topology evidence="1">Multi-pass membrane protein</topology>
    </subcellularLocation>
</comment>
<evidence type="ECO:0000313" key="11">
    <source>
        <dbReference type="Proteomes" id="UP000542210"/>
    </source>
</evidence>
<keyword evidence="2" id="KW-1003">Cell membrane</keyword>
<dbReference type="GO" id="GO:0010041">
    <property type="term" value="P:response to iron(III) ion"/>
    <property type="evidence" value="ECO:0007669"/>
    <property type="project" value="TreeGrafter"/>
</dbReference>
<dbReference type="PANTHER" id="PTHR33908:SF3">
    <property type="entry name" value="UNDECAPRENYL PHOSPHATE-ALPHA-4-AMINO-4-DEOXY-L-ARABINOSE ARABINOSYL TRANSFERASE"/>
    <property type="match status" value="1"/>
</dbReference>
<keyword evidence="4 10" id="KW-0808">Transferase</keyword>
<dbReference type="RefSeq" id="WP_184883239.1">
    <property type="nucleotide sequence ID" value="NZ_BOOV01000005.1"/>
</dbReference>
<keyword evidence="11" id="KW-1185">Reference proteome</keyword>
<evidence type="ECO:0000256" key="4">
    <source>
        <dbReference type="ARBA" id="ARBA00022679"/>
    </source>
</evidence>
<proteinExistence type="predicted"/>
<dbReference type="GO" id="GO:0016763">
    <property type="term" value="F:pentosyltransferase activity"/>
    <property type="evidence" value="ECO:0007669"/>
    <property type="project" value="TreeGrafter"/>
</dbReference>
<reference evidence="10 11" key="1">
    <citation type="submission" date="2020-08" db="EMBL/GenBank/DDBJ databases">
        <title>Sequencing the genomes of 1000 actinobacteria strains.</title>
        <authorList>
            <person name="Klenk H.-P."/>
        </authorList>
    </citation>
    <scope>NUCLEOTIDE SEQUENCE [LARGE SCALE GENOMIC DNA]</scope>
    <source>
        <strain evidence="10 11">DSM 45784</strain>
    </source>
</reference>
<dbReference type="Proteomes" id="UP000542210">
    <property type="component" value="Unassembled WGS sequence"/>
</dbReference>
<feature type="region of interest" description="Disordered" evidence="8">
    <location>
        <begin position="229"/>
        <end position="278"/>
    </location>
</feature>
<evidence type="ECO:0000256" key="6">
    <source>
        <dbReference type="ARBA" id="ARBA00022989"/>
    </source>
</evidence>
<sequence length="278" mass="28863">MGPGFALVYLLAARGRVWRRAGHLAVAGAALAVSSAWWMVVVDLWPGERPYVGGSTDGTVWDLVIGYNGLGRVFGQGGGPGGGDGGGPGGFGGFGGQAGAGRLFNDVMAGQISWLIPFAVPALVTGLILTRRRRSAPTGDPGHIPGVIGSGRPGPGTRRIGTRSGAWTALVLWGGWLVVHYAVFSFSAGIFHPYYATAVAPAIAALTGVGGVPMWRAYRERRAVTGWALPAGAASPGRRPTRSPRCRRRSAAPTRPPARRPASAGWEARSVRPARARA</sequence>
<feature type="compositionally biased region" description="Basic residues" evidence="8">
    <location>
        <begin position="239"/>
        <end position="250"/>
    </location>
</feature>
<accession>A0A7W7DCU8</accession>
<dbReference type="GO" id="GO:0005886">
    <property type="term" value="C:plasma membrane"/>
    <property type="evidence" value="ECO:0007669"/>
    <property type="project" value="UniProtKB-SubCell"/>
</dbReference>
<evidence type="ECO:0000256" key="7">
    <source>
        <dbReference type="ARBA" id="ARBA00023136"/>
    </source>
</evidence>
<feature type="transmembrane region" description="Helical" evidence="9">
    <location>
        <begin position="21"/>
        <end position="40"/>
    </location>
</feature>
<name>A0A7W7DCU8_9ACTN</name>
<dbReference type="GO" id="GO:0009103">
    <property type="term" value="P:lipopolysaccharide biosynthetic process"/>
    <property type="evidence" value="ECO:0007669"/>
    <property type="project" value="UniProtKB-ARBA"/>
</dbReference>
<keyword evidence="3" id="KW-0328">Glycosyltransferase</keyword>
<evidence type="ECO:0000256" key="2">
    <source>
        <dbReference type="ARBA" id="ARBA00022475"/>
    </source>
</evidence>
<feature type="transmembrane region" description="Helical" evidence="9">
    <location>
        <begin position="167"/>
        <end position="188"/>
    </location>
</feature>
<dbReference type="EMBL" id="JACHND010000001">
    <property type="protein sequence ID" value="MBB4703053.1"/>
    <property type="molecule type" value="Genomic_DNA"/>
</dbReference>
<evidence type="ECO:0000256" key="3">
    <source>
        <dbReference type="ARBA" id="ARBA00022676"/>
    </source>
</evidence>
<feature type="transmembrane region" description="Helical" evidence="9">
    <location>
        <begin position="194"/>
        <end position="215"/>
    </location>
</feature>
<evidence type="ECO:0000256" key="8">
    <source>
        <dbReference type="SAM" id="MobiDB-lite"/>
    </source>
</evidence>
<evidence type="ECO:0000256" key="9">
    <source>
        <dbReference type="SAM" id="Phobius"/>
    </source>
</evidence>
<keyword evidence="6 9" id="KW-1133">Transmembrane helix</keyword>